<organism evidence="2 3">
    <name type="scientific">Vibrio phage vB_VpaS_MAR10</name>
    <dbReference type="NCBI Taxonomy" id="1229755"/>
    <lineage>
        <taxon>Viruses</taxon>
        <taxon>Duplodnaviria</taxon>
        <taxon>Heunggongvirae</taxon>
        <taxon>Uroviricota</taxon>
        <taxon>Caudoviricetes</taxon>
        <taxon>Mardecavirus</taxon>
        <taxon>Mardecavirus MAR10</taxon>
    </lineage>
</organism>
<dbReference type="KEGG" id="vg:14181742"/>
<evidence type="ECO:0000256" key="1">
    <source>
        <dbReference type="SAM" id="MobiDB-lite"/>
    </source>
</evidence>
<feature type="compositionally biased region" description="Basic and acidic residues" evidence="1">
    <location>
        <begin position="176"/>
        <end position="188"/>
    </location>
</feature>
<proteinExistence type="predicted"/>
<accession>K7RFF5</accession>
<sequence>METASQLKPVTYKRPEHQRYGVQFTKRTVGTVIQSLINLDAVETLSLGEEAVDPGYGRRERVTKPCITVHPREEFFQNFPHRYDPEGESEIYIFEDEYLVLLGDGDFVVLSAQEFESTYKYGEDREMIQAVASQPPVVTDESLGLAPDRERQEAVEVAIQRGELYPEPEAEELPGVEERDPNEEERTKPPRAKKMATRRTRGVDPRCDDNL</sequence>
<evidence type="ECO:0000313" key="2">
    <source>
        <dbReference type="EMBL" id="AFV81242.1"/>
    </source>
</evidence>
<dbReference type="EMBL" id="JX556418">
    <property type="protein sequence ID" value="AFV81242.1"/>
    <property type="molecule type" value="Genomic_DNA"/>
</dbReference>
<feature type="region of interest" description="Disordered" evidence="1">
    <location>
        <begin position="160"/>
        <end position="211"/>
    </location>
</feature>
<evidence type="ECO:0000313" key="3">
    <source>
        <dbReference type="Proteomes" id="UP000009398"/>
    </source>
</evidence>
<name>K7RFF5_9CAUD</name>
<dbReference type="OrthoDB" id="34563at10239"/>
<keyword evidence="3" id="KW-1185">Reference proteome</keyword>
<dbReference type="Proteomes" id="UP000009398">
    <property type="component" value="Segment"/>
</dbReference>
<protein>
    <submittedName>
        <fullName evidence="2">Uncharacterized protein</fullName>
    </submittedName>
</protein>
<dbReference type="RefSeq" id="YP_007111856.1">
    <property type="nucleotide sequence ID" value="NC_019713.1"/>
</dbReference>
<feature type="compositionally biased region" description="Basic and acidic residues" evidence="1">
    <location>
        <begin position="201"/>
        <end position="211"/>
    </location>
</feature>
<reference evidence="2 3" key="1">
    <citation type="journal article" date="2012" name="J. Virol.">
        <title>Genome Sequence of Temperate Vibrio parahaemolyticus Bacteriophage vB_VpaS_MAR10.</title>
        <authorList>
            <person name="Alanis Villa A."/>
            <person name="Kropinski A.M."/>
            <person name="Abbasifar R."/>
            <person name="Abbasifar A."/>
            <person name="Griffiths M.W."/>
        </authorList>
    </citation>
    <scope>NUCLEOTIDE SEQUENCE [LARGE SCALE GENOMIC DNA]</scope>
</reference>
<feature type="compositionally biased region" description="Acidic residues" evidence="1">
    <location>
        <begin position="166"/>
        <end position="175"/>
    </location>
</feature>
<feature type="compositionally biased region" description="Basic residues" evidence="1">
    <location>
        <begin position="189"/>
        <end position="200"/>
    </location>
</feature>
<gene>
    <name evidence="2" type="ORF">MAR10_010</name>
</gene>
<dbReference type="GeneID" id="14181742"/>